<dbReference type="Proteomes" id="UP000585474">
    <property type="component" value="Unassembled WGS sequence"/>
</dbReference>
<proteinExistence type="predicted"/>
<sequence length="342" mass="37588">MMAFSIHLSASSQMGSRERLFIDLNELPVEEDEETNAATCFQTQRVIPSLNVHTSDLITTSPGLQRIVNNCAFSHASTVSSGFQPFVRPKSAPVSLVCAEQMRAVDMRCEAVEKEEGEWSDAEDSASAHGSSGVGEQSLSGPGKELAGKGVANLRGHFKVGANTEDVSQNVDKIKDENGDMSMDGREEPGLVPKQKEVKGIEASHALKCTNNPGKRPRCQASWFYQNFDPRRQNIPAPITIRTGKETRPVTPAERIGEKQSQPVNKDSKQVDLSCTEGNTYVESNDSISEIIGDMNSGLLGRPRRLIVPQILLQRFTYLQSKTEFVEAARRFEAAQERTGVY</sequence>
<keyword evidence="2" id="KW-0378">Hydrolase</keyword>
<gene>
    <name evidence="2" type="ORF">Acr_00g0104050</name>
</gene>
<evidence type="ECO:0000256" key="1">
    <source>
        <dbReference type="SAM" id="MobiDB-lite"/>
    </source>
</evidence>
<evidence type="ECO:0000313" key="3">
    <source>
        <dbReference type="Proteomes" id="UP000585474"/>
    </source>
</evidence>
<keyword evidence="3" id="KW-1185">Reference proteome</keyword>
<comment type="caution">
    <text evidence="2">The sequence shown here is derived from an EMBL/GenBank/DDBJ whole genome shotgun (WGS) entry which is preliminary data.</text>
</comment>
<accession>A0A7J0E145</accession>
<feature type="compositionally biased region" description="Polar residues" evidence="1">
    <location>
        <begin position="128"/>
        <end position="140"/>
    </location>
</feature>
<reference evidence="3" key="1">
    <citation type="submission" date="2019-07" db="EMBL/GenBank/DDBJ databases">
        <title>De Novo Assembly of kiwifruit Actinidia rufa.</title>
        <authorList>
            <person name="Sugita-Konishi S."/>
            <person name="Sato K."/>
            <person name="Mori E."/>
            <person name="Abe Y."/>
            <person name="Kisaki G."/>
            <person name="Hamano K."/>
            <person name="Suezawa K."/>
            <person name="Otani M."/>
            <person name="Fukuda T."/>
            <person name="Manabe T."/>
            <person name="Gomi K."/>
            <person name="Tabuchi M."/>
            <person name="Akimitsu K."/>
            <person name="Kataoka I."/>
        </authorList>
    </citation>
    <scope>NUCLEOTIDE SEQUENCE [LARGE SCALE GENOMIC DNA]</scope>
    <source>
        <strain evidence="3">cv. Fuchu</strain>
    </source>
</reference>
<dbReference type="AlphaFoldDB" id="A0A7J0E145"/>
<organism evidence="2 3">
    <name type="scientific">Actinidia rufa</name>
    <dbReference type="NCBI Taxonomy" id="165716"/>
    <lineage>
        <taxon>Eukaryota</taxon>
        <taxon>Viridiplantae</taxon>
        <taxon>Streptophyta</taxon>
        <taxon>Embryophyta</taxon>
        <taxon>Tracheophyta</taxon>
        <taxon>Spermatophyta</taxon>
        <taxon>Magnoliopsida</taxon>
        <taxon>eudicotyledons</taxon>
        <taxon>Gunneridae</taxon>
        <taxon>Pentapetalae</taxon>
        <taxon>asterids</taxon>
        <taxon>Ericales</taxon>
        <taxon>Actinidiaceae</taxon>
        <taxon>Actinidia</taxon>
    </lineage>
</organism>
<feature type="compositionally biased region" description="Acidic residues" evidence="1">
    <location>
        <begin position="115"/>
        <end position="124"/>
    </location>
</feature>
<evidence type="ECO:0000313" key="2">
    <source>
        <dbReference type="EMBL" id="GFS46766.1"/>
    </source>
</evidence>
<dbReference type="EMBL" id="BJWL01000473">
    <property type="protein sequence ID" value="GFS46766.1"/>
    <property type="molecule type" value="Genomic_DNA"/>
</dbReference>
<feature type="region of interest" description="Disordered" evidence="1">
    <location>
        <begin position="114"/>
        <end position="148"/>
    </location>
</feature>
<name>A0A7J0E145_9ERIC</name>
<dbReference type="GO" id="GO:0016787">
    <property type="term" value="F:hydrolase activity"/>
    <property type="evidence" value="ECO:0007669"/>
    <property type="project" value="UniProtKB-KW"/>
</dbReference>
<protein>
    <submittedName>
        <fullName evidence="2">P-loop containing nucleoside triphosphate hydrolases superfamily protein</fullName>
    </submittedName>
</protein>
<dbReference type="OrthoDB" id="1937137at2759"/>